<dbReference type="AlphaFoldDB" id="A0A2K1JXE9"/>
<protein>
    <submittedName>
        <fullName evidence="2 3">Uncharacterized protein</fullName>
    </submittedName>
</protein>
<evidence type="ECO:0000313" key="4">
    <source>
        <dbReference type="Proteomes" id="UP000006727"/>
    </source>
</evidence>
<dbReference type="InParanoid" id="A0A2K1JXE9"/>
<feature type="region of interest" description="Disordered" evidence="1">
    <location>
        <begin position="296"/>
        <end position="316"/>
    </location>
</feature>
<organism evidence="2">
    <name type="scientific">Physcomitrium patens</name>
    <name type="common">Spreading-leaved earth moss</name>
    <name type="synonym">Physcomitrella patens</name>
    <dbReference type="NCBI Taxonomy" id="3218"/>
    <lineage>
        <taxon>Eukaryota</taxon>
        <taxon>Viridiplantae</taxon>
        <taxon>Streptophyta</taxon>
        <taxon>Embryophyta</taxon>
        <taxon>Bryophyta</taxon>
        <taxon>Bryophytina</taxon>
        <taxon>Bryopsida</taxon>
        <taxon>Funariidae</taxon>
        <taxon>Funariales</taxon>
        <taxon>Funariaceae</taxon>
        <taxon>Physcomitrium</taxon>
    </lineage>
</organism>
<accession>A0A2K1JXE9</accession>
<dbReference type="EMBL" id="ABEU02000010">
    <property type="protein sequence ID" value="PNR46204.1"/>
    <property type="molecule type" value="Genomic_DNA"/>
</dbReference>
<dbReference type="Proteomes" id="UP000006727">
    <property type="component" value="Chromosome 10"/>
</dbReference>
<name>A0A2K1JXE9_PHYPA</name>
<proteinExistence type="predicted"/>
<keyword evidence="4" id="KW-1185">Reference proteome</keyword>
<evidence type="ECO:0000313" key="2">
    <source>
        <dbReference type="EMBL" id="PNR46204.1"/>
    </source>
</evidence>
<reference evidence="2 4" key="1">
    <citation type="journal article" date="2008" name="Science">
        <title>The Physcomitrella genome reveals evolutionary insights into the conquest of land by plants.</title>
        <authorList>
            <person name="Rensing S."/>
            <person name="Lang D."/>
            <person name="Zimmer A."/>
            <person name="Terry A."/>
            <person name="Salamov A."/>
            <person name="Shapiro H."/>
            <person name="Nishiyama T."/>
            <person name="Perroud P.-F."/>
            <person name="Lindquist E."/>
            <person name="Kamisugi Y."/>
            <person name="Tanahashi T."/>
            <person name="Sakakibara K."/>
            <person name="Fujita T."/>
            <person name="Oishi K."/>
            <person name="Shin-I T."/>
            <person name="Kuroki Y."/>
            <person name="Toyoda A."/>
            <person name="Suzuki Y."/>
            <person name="Hashimoto A."/>
            <person name="Yamaguchi K."/>
            <person name="Sugano A."/>
            <person name="Kohara Y."/>
            <person name="Fujiyama A."/>
            <person name="Anterola A."/>
            <person name="Aoki S."/>
            <person name="Ashton N."/>
            <person name="Barbazuk W.B."/>
            <person name="Barker E."/>
            <person name="Bennetzen J."/>
            <person name="Bezanilla M."/>
            <person name="Blankenship R."/>
            <person name="Cho S.H."/>
            <person name="Dutcher S."/>
            <person name="Estelle M."/>
            <person name="Fawcett J.A."/>
            <person name="Gundlach H."/>
            <person name="Hanada K."/>
            <person name="Heyl A."/>
            <person name="Hicks K.A."/>
            <person name="Hugh J."/>
            <person name="Lohr M."/>
            <person name="Mayer K."/>
            <person name="Melkozernov A."/>
            <person name="Murata T."/>
            <person name="Nelson D."/>
            <person name="Pils B."/>
            <person name="Prigge M."/>
            <person name="Reiss B."/>
            <person name="Renner T."/>
            <person name="Rombauts S."/>
            <person name="Rushton P."/>
            <person name="Sanderfoot A."/>
            <person name="Schween G."/>
            <person name="Shiu S.-H."/>
            <person name="Stueber K."/>
            <person name="Theodoulou F.L."/>
            <person name="Tu H."/>
            <person name="Van de Peer Y."/>
            <person name="Verrier P.J."/>
            <person name="Waters E."/>
            <person name="Wood A."/>
            <person name="Yang L."/>
            <person name="Cove D."/>
            <person name="Cuming A."/>
            <person name="Hasebe M."/>
            <person name="Lucas S."/>
            <person name="Mishler D.B."/>
            <person name="Reski R."/>
            <person name="Grigoriev I."/>
            <person name="Quatrano R.S."/>
            <person name="Boore J.L."/>
        </authorList>
    </citation>
    <scope>NUCLEOTIDE SEQUENCE [LARGE SCALE GENOMIC DNA]</scope>
    <source>
        <strain evidence="3 4">cv. Gransden 2004</strain>
    </source>
</reference>
<gene>
    <name evidence="2" type="ORF">PHYPA_013323</name>
</gene>
<dbReference type="Gramene" id="Pp3c10_2690V3.1">
    <property type="protein sequence ID" value="PAC:32900163.CDS.1"/>
    <property type="gene ID" value="Pp3c10_2690"/>
</dbReference>
<evidence type="ECO:0000313" key="3">
    <source>
        <dbReference type="EnsemblPlants" id="PAC:32900163.CDS.1"/>
    </source>
</evidence>
<sequence length="390" mass="42900">MQFAKGLLDQLTHRVASSSKLLFHQQTASKVEIKILRRWIPDAGEYGIGFAEVLVLGVPALGHYAHHAGCLSRRHPDVAILDHHTLLRLHIQSGRSELINGGIRLFLGNHVAGENLHGGRALIPEHHAHDCRHSPLVGGAAHRNLHALVQSLIDQRRHPGPQWQLPGLHQIHKQVRFPLVQARHEVLALRFLHGRGPSHAVEVMRHPLFTTPNLQKLPVQRHIPRHLQSLLFERLVEADSVPVALRVHQDAIAIEQQCVRQSGHHLHPPCAIPLQPPCVCDQSAAAKFSAAEEATIGAGGGGDGRRGEQNGLQGRHPRHGHCGIAKLLPEAQKTDTALCLGTASATHALDDSWRVHSPNWINVVDVVCMVGTLASTQLAMPRQYLIDIRL</sequence>
<reference evidence="2 4" key="2">
    <citation type="journal article" date="2018" name="Plant J.">
        <title>The Physcomitrella patens chromosome-scale assembly reveals moss genome structure and evolution.</title>
        <authorList>
            <person name="Lang D."/>
            <person name="Ullrich K.K."/>
            <person name="Murat F."/>
            <person name="Fuchs J."/>
            <person name="Jenkins J."/>
            <person name="Haas F.B."/>
            <person name="Piednoel M."/>
            <person name="Gundlach H."/>
            <person name="Van Bel M."/>
            <person name="Meyberg R."/>
            <person name="Vives C."/>
            <person name="Morata J."/>
            <person name="Symeonidi A."/>
            <person name="Hiss M."/>
            <person name="Muchero W."/>
            <person name="Kamisugi Y."/>
            <person name="Saleh O."/>
            <person name="Blanc G."/>
            <person name="Decker E.L."/>
            <person name="van Gessel N."/>
            <person name="Grimwood J."/>
            <person name="Hayes R.D."/>
            <person name="Graham S.W."/>
            <person name="Gunter L.E."/>
            <person name="McDaniel S.F."/>
            <person name="Hoernstein S.N.W."/>
            <person name="Larsson A."/>
            <person name="Li F.W."/>
            <person name="Perroud P.F."/>
            <person name="Phillips J."/>
            <person name="Ranjan P."/>
            <person name="Rokshar D.S."/>
            <person name="Rothfels C.J."/>
            <person name="Schneider L."/>
            <person name="Shu S."/>
            <person name="Stevenson D.W."/>
            <person name="Thummler F."/>
            <person name="Tillich M."/>
            <person name="Villarreal Aguilar J.C."/>
            <person name="Widiez T."/>
            <person name="Wong G.K."/>
            <person name="Wymore A."/>
            <person name="Zhang Y."/>
            <person name="Zimmer A.D."/>
            <person name="Quatrano R.S."/>
            <person name="Mayer K.F.X."/>
            <person name="Goodstein D."/>
            <person name="Casacuberta J.M."/>
            <person name="Vandepoele K."/>
            <person name="Reski R."/>
            <person name="Cuming A.C."/>
            <person name="Tuskan G.A."/>
            <person name="Maumus F."/>
            <person name="Salse J."/>
            <person name="Schmutz J."/>
            <person name="Rensing S.A."/>
        </authorList>
    </citation>
    <scope>NUCLEOTIDE SEQUENCE [LARGE SCALE GENOMIC DNA]</scope>
    <source>
        <strain evidence="3 4">cv. Gransden 2004</strain>
    </source>
</reference>
<dbReference type="EnsemblPlants" id="Pp3c10_2690V3.1">
    <property type="protein sequence ID" value="PAC:32900163.CDS.1"/>
    <property type="gene ID" value="Pp3c10_2690"/>
</dbReference>
<reference evidence="3" key="3">
    <citation type="submission" date="2020-12" db="UniProtKB">
        <authorList>
            <consortium name="EnsemblPlants"/>
        </authorList>
    </citation>
    <scope>IDENTIFICATION</scope>
</reference>
<evidence type="ECO:0000256" key="1">
    <source>
        <dbReference type="SAM" id="MobiDB-lite"/>
    </source>
</evidence>